<dbReference type="Proteomes" id="UP000324282">
    <property type="component" value="Unassembled WGS sequence"/>
</dbReference>
<evidence type="ECO:0000313" key="3">
    <source>
        <dbReference type="Proteomes" id="UP000324282"/>
    </source>
</evidence>
<dbReference type="Gene3D" id="3.90.550.10">
    <property type="entry name" value="Spore Coat Polysaccharide Biosynthesis Protein SpsA, Chain A"/>
    <property type="match status" value="1"/>
</dbReference>
<sequence length="295" mass="33055">MNITQETPSVVCSVLIPAYNASLTIKETLSSVQNQNLSQPYEIIVCDDCSTDDTFFVIAAIAKDDRRVKIYRNTENRGVSYTRNRMLDLAKGEYVAFLDADDVFLPDKLSRSLEALHASNSSLLFHGLGYLKAHGRVSGNIGASEFLPATLLKRAAIGEIRFKTGLAVGEDTDFFRQIKNPSNSVRIDDVLTAIRIRPGSLTDRDWLQKRVVEYWHSAHGSEDLAPDSIEGYMGYFKTLSIAKRINLYRLWLGQKFGRIGAGYLFSERRLFAAGYLSLSGLLNPAYLLQRLANNR</sequence>
<proteinExistence type="predicted"/>
<dbReference type="AlphaFoldDB" id="A0A5S5BE44"/>
<comment type="caution">
    <text evidence="2">The sequence shown here is derived from an EMBL/GenBank/DDBJ whole genome shotgun (WGS) entry which is preliminary data.</text>
</comment>
<gene>
    <name evidence="2" type="ORF">A9A72_122449</name>
</gene>
<protein>
    <submittedName>
        <fullName evidence="2">Glycosyltransferase involved in cell wall biosynthesis</fullName>
    </submittedName>
</protein>
<dbReference type="CDD" id="cd00761">
    <property type="entry name" value="Glyco_tranf_GTA_type"/>
    <property type="match status" value="1"/>
</dbReference>
<dbReference type="Pfam" id="PF00535">
    <property type="entry name" value="Glycos_transf_2"/>
    <property type="match status" value="1"/>
</dbReference>
<organism evidence="2 3">
    <name type="scientific">Stutzerimonas stutzeri</name>
    <name type="common">Pseudomonas stutzeri</name>
    <dbReference type="NCBI Taxonomy" id="316"/>
    <lineage>
        <taxon>Bacteria</taxon>
        <taxon>Pseudomonadati</taxon>
        <taxon>Pseudomonadota</taxon>
        <taxon>Gammaproteobacteria</taxon>
        <taxon>Pseudomonadales</taxon>
        <taxon>Pseudomonadaceae</taxon>
        <taxon>Stutzerimonas</taxon>
    </lineage>
</organism>
<dbReference type="EMBL" id="VNHQ01000012">
    <property type="protein sequence ID" value="TYP65321.1"/>
    <property type="molecule type" value="Genomic_DNA"/>
</dbReference>
<feature type="domain" description="Glycosyltransferase 2-like" evidence="1">
    <location>
        <begin position="13"/>
        <end position="120"/>
    </location>
</feature>
<dbReference type="RefSeq" id="WP_148924738.1">
    <property type="nucleotide sequence ID" value="NZ_JBIDBY010000021.1"/>
</dbReference>
<dbReference type="InterPro" id="IPR029044">
    <property type="entry name" value="Nucleotide-diphossugar_trans"/>
</dbReference>
<dbReference type="InterPro" id="IPR001173">
    <property type="entry name" value="Glyco_trans_2-like"/>
</dbReference>
<dbReference type="OrthoDB" id="8742915at2"/>
<dbReference type="GO" id="GO:0016758">
    <property type="term" value="F:hexosyltransferase activity"/>
    <property type="evidence" value="ECO:0007669"/>
    <property type="project" value="UniProtKB-ARBA"/>
</dbReference>
<dbReference type="PANTHER" id="PTHR22916">
    <property type="entry name" value="GLYCOSYLTRANSFERASE"/>
    <property type="match status" value="1"/>
</dbReference>
<dbReference type="PANTHER" id="PTHR22916:SF3">
    <property type="entry name" value="UDP-GLCNAC:BETAGAL BETA-1,3-N-ACETYLGLUCOSAMINYLTRANSFERASE-LIKE PROTEIN 1"/>
    <property type="match status" value="1"/>
</dbReference>
<reference evidence="2 3" key="1">
    <citation type="submission" date="2019-07" db="EMBL/GenBank/DDBJ databases">
        <title>Deep subsurface shale carbon reservoir microbial communities from Ohio and West Virginia, USA.</title>
        <authorList>
            <person name="Wrighton K."/>
        </authorList>
    </citation>
    <scope>NUCLEOTIDE SEQUENCE [LARGE SCALE GENOMIC DNA]</scope>
    <source>
        <strain evidence="2 3">NP_8Ht</strain>
    </source>
</reference>
<evidence type="ECO:0000259" key="1">
    <source>
        <dbReference type="Pfam" id="PF00535"/>
    </source>
</evidence>
<name>A0A5S5BE44_STUST</name>
<evidence type="ECO:0000313" key="2">
    <source>
        <dbReference type="EMBL" id="TYP65321.1"/>
    </source>
</evidence>
<keyword evidence="2" id="KW-0808">Transferase</keyword>
<accession>A0A5S5BE44</accession>
<dbReference type="SUPFAM" id="SSF53448">
    <property type="entry name" value="Nucleotide-diphospho-sugar transferases"/>
    <property type="match status" value="1"/>
</dbReference>